<proteinExistence type="inferred from homology"/>
<dbReference type="Gene3D" id="3.30.370.10">
    <property type="entry name" value="Barstar-like"/>
    <property type="match status" value="1"/>
</dbReference>
<comment type="caution">
    <text evidence="3">The sequence shown here is derived from an EMBL/GenBank/DDBJ whole genome shotgun (WGS) entry which is preliminary data.</text>
</comment>
<dbReference type="Proteomes" id="UP000305526">
    <property type="component" value="Unassembled WGS sequence"/>
</dbReference>
<evidence type="ECO:0000313" key="3">
    <source>
        <dbReference type="EMBL" id="TCV85778.1"/>
    </source>
</evidence>
<reference evidence="3 5" key="1">
    <citation type="submission" date="2019-03" db="EMBL/GenBank/DDBJ databases">
        <title>Genomic Encyclopedia of Type Strains, Phase IV (KMG-IV): sequencing the most valuable type-strain genomes for metagenomic binning, comparative biology and taxonomic classification.</title>
        <authorList>
            <person name="Goeker M."/>
        </authorList>
    </citation>
    <scope>NUCLEOTIDE SEQUENCE [LARGE SCALE GENOMIC DNA]</scope>
    <source>
        <strain evidence="3 5">DSM 28140</strain>
    </source>
</reference>
<feature type="domain" description="Barstar (barnase inhibitor)" evidence="2">
    <location>
        <begin position="3"/>
        <end position="82"/>
    </location>
</feature>
<evidence type="ECO:0000313" key="6">
    <source>
        <dbReference type="Proteomes" id="UP000305526"/>
    </source>
</evidence>
<reference evidence="4 6" key="2">
    <citation type="submission" date="2019-05" db="EMBL/GenBank/DDBJ databases">
        <title>Pasteurellaceae isolates from reptiles.</title>
        <authorList>
            <person name="Bojesen A.M."/>
            <person name="Lund E."/>
        </authorList>
    </citation>
    <scope>NUCLEOTIDE SEQUENCE [LARGE SCALE GENOMIC DNA]</scope>
    <source>
        <strain evidence="4 6">ELNT2x</strain>
    </source>
</reference>
<evidence type="ECO:0000259" key="2">
    <source>
        <dbReference type="Pfam" id="PF01337"/>
    </source>
</evidence>
<dbReference type="InterPro" id="IPR035905">
    <property type="entry name" value="Barstar-like_sf"/>
</dbReference>
<evidence type="ECO:0000256" key="1">
    <source>
        <dbReference type="ARBA" id="ARBA00006845"/>
    </source>
</evidence>
<organism evidence="3 5">
    <name type="scientific">Testudinibacter aquarius</name>
    <dbReference type="NCBI Taxonomy" id="1524974"/>
    <lineage>
        <taxon>Bacteria</taxon>
        <taxon>Pseudomonadati</taxon>
        <taxon>Pseudomonadota</taxon>
        <taxon>Gammaproteobacteria</taxon>
        <taxon>Pasteurellales</taxon>
        <taxon>Pasteurellaceae</taxon>
        <taxon>Testudinibacter</taxon>
    </lineage>
</organism>
<dbReference type="EMBL" id="SMCP01000008">
    <property type="protein sequence ID" value="TCV85778.1"/>
    <property type="molecule type" value="Genomic_DNA"/>
</dbReference>
<accession>A0A4R3Y4Q4</accession>
<evidence type="ECO:0000313" key="5">
    <source>
        <dbReference type="Proteomes" id="UP000294619"/>
    </source>
</evidence>
<dbReference type="AlphaFoldDB" id="A0A4R3Y4Q4"/>
<dbReference type="EMBL" id="VDGV01000035">
    <property type="protein sequence ID" value="TNG92278.1"/>
    <property type="molecule type" value="Genomic_DNA"/>
</dbReference>
<name>A0A4R3Y4Q4_9PAST</name>
<dbReference type="SUPFAM" id="SSF52038">
    <property type="entry name" value="Barstar-related"/>
    <property type="match status" value="1"/>
</dbReference>
<dbReference type="Proteomes" id="UP000294619">
    <property type="component" value="Unassembled WGS sequence"/>
</dbReference>
<dbReference type="Pfam" id="PF01337">
    <property type="entry name" value="Barstar"/>
    <property type="match status" value="1"/>
</dbReference>
<evidence type="ECO:0000313" key="4">
    <source>
        <dbReference type="EMBL" id="TNG92278.1"/>
    </source>
</evidence>
<sequence>MEIVLNGDNISCETDFYNELCSQNPDFGFYFGRNLSALKDYIGLLDGYTIKWLNHNRSKNKLMGDYDKIINIFLDRNENILKKELGEHRIINLILC</sequence>
<dbReference type="RefSeq" id="WP_132967579.1">
    <property type="nucleotide sequence ID" value="NZ_LEKL01000069.1"/>
</dbReference>
<dbReference type="InterPro" id="IPR000468">
    <property type="entry name" value="Barstar"/>
</dbReference>
<keyword evidence="6" id="KW-1185">Reference proteome</keyword>
<protein>
    <submittedName>
        <fullName evidence="4">Barstar family protein</fullName>
    </submittedName>
    <submittedName>
        <fullName evidence="3">RNAse (Barnase) inhibitor barstar</fullName>
    </submittedName>
</protein>
<comment type="similarity">
    <text evidence="1">Belongs to the barstar family.</text>
</comment>
<gene>
    <name evidence="3" type="ORF">EDC16_10885</name>
    <name evidence="4" type="ORF">FHQ21_05025</name>
</gene>